<dbReference type="RefSeq" id="WP_079723588.1">
    <property type="nucleotide sequence ID" value="NZ_BMCL01000002.1"/>
</dbReference>
<reference evidence="1 2" key="1">
    <citation type="submission" date="2017-02" db="EMBL/GenBank/DDBJ databases">
        <authorList>
            <person name="Peterson S.W."/>
        </authorList>
    </citation>
    <scope>NUCLEOTIDE SEQUENCE [LARGE SCALE GENOMIC DNA]</scope>
    <source>
        <strain evidence="1 2">P15</strain>
    </source>
</reference>
<protein>
    <submittedName>
        <fullName evidence="1">Uncharacterized protein</fullName>
    </submittedName>
</protein>
<dbReference type="OrthoDB" id="6053712at2"/>
<sequence length="100" mass="10825">MMKPENTTPLQRHALLAALGAPDHRFNRTRAGYVPAGATSAPAFTFRLMRMLEAGYLVTFDSTEFPTSATLTLQGVCLAETLRAIAEAKSTRRQTAGGVR</sequence>
<dbReference type="EMBL" id="FUZV01000001">
    <property type="protein sequence ID" value="SKC57471.1"/>
    <property type="molecule type" value="Genomic_DNA"/>
</dbReference>
<name>A0A1T5K1E6_9GAMM</name>
<organism evidence="1 2">
    <name type="scientific">Pseudoxanthomonas indica</name>
    <dbReference type="NCBI Taxonomy" id="428993"/>
    <lineage>
        <taxon>Bacteria</taxon>
        <taxon>Pseudomonadati</taxon>
        <taxon>Pseudomonadota</taxon>
        <taxon>Gammaproteobacteria</taxon>
        <taxon>Lysobacterales</taxon>
        <taxon>Lysobacteraceae</taxon>
        <taxon>Pseudoxanthomonas</taxon>
    </lineage>
</organism>
<evidence type="ECO:0000313" key="2">
    <source>
        <dbReference type="Proteomes" id="UP000190341"/>
    </source>
</evidence>
<keyword evidence="2" id="KW-1185">Reference proteome</keyword>
<evidence type="ECO:0000313" key="1">
    <source>
        <dbReference type="EMBL" id="SKC57471.1"/>
    </source>
</evidence>
<dbReference type="AlphaFoldDB" id="A0A1T5K1E6"/>
<proteinExistence type="predicted"/>
<dbReference type="Proteomes" id="UP000190341">
    <property type="component" value="Unassembled WGS sequence"/>
</dbReference>
<gene>
    <name evidence="1" type="ORF">SAMN06296058_1273</name>
</gene>
<dbReference type="STRING" id="428993.SAMN06296058_1273"/>
<accession>A0A1T5K1E6</accession>